<dbReference type="STRING" id="7165.A7UV14"/>
<reference evidence="2" key="4">
    <citation type="journal article" date="2007" name="Genome Biol.">
        <title>Update of the Anopheles gambiae PEST genome assembly.</title>
        <authorList>
            <person name="Sharakhova M.V."/>
            <person name="Hammond M.P."/>
            <person name="Lobo N.F."/>
            <person name="Krzywinski J."/>
            <person name="Unger M.F."/>
            <person name="Hillenmeyer M.E."/>
            <person name="Bruggner R.V."/>
            <person name="Birney E."/>
            <person name="Collins F.H."/>
        </authorList>
    </citation>
    <scope>NUCLEOTIDE SEQUENCE</scope>
    <source>
        <strain evidence="2">PEST</strain>
    </source>
</reference>
<name>A7UV14_ANOGA</name>
<feature type="compositionally biased region" description="Basic and acidic residues" evidence="1">
    <location>
        <begin position="174"/>
        <end position="183"/>
    </location>
</feature>
<feature type="region of interest" description="Disordered" evidence="1">
    <location>
        <begin position="1"/>
        <end position="254"/>
    </location>
</feature>
<feature type="compositionally biased region" description="Low complexity" evidence="1">
    <location>
        <begin position="159"/>
        <end position="173"/>
    </location>
</feature>
<dbReference type="PaxDb" id="7165-AGAP009672-PA"/>
<organism evidence="2">
    <name type="scientific">Anopheles gambiae</name>
    <name type="common">African malaria mosquito</name>
    <dbReference type="NCBI Taxonomy" id="7165"/>
    <lineage>
        <taxon>Eukaryota</taxon>
        <taxon>Metazoa</taxon>
        <taxon>Ecdysozoa</taxon>
        <taxon>Arthropoda</taxon>
        <taxon>Hexapoda</taxon>
        <taxon>Insecta</taxon>
        <taxon>Pterygota</taxon>
        <taxon>Neoptera</taxon>
        <taxon>Endopterygota</taxon>
        <taxon>Diptera</taxon>
        <taxon>Nematocera</taxon>
        <taxon>Culicoidea</taxon>
        <taxon>Culicidae</taxon>
        <taxon>Anophelinae</taxon>
        <taxon>Anopheles</taxon>
    </lineage>
</organism>
<dbReference type="eggNOG" id="ENOG502S9MH">
    <property type="taxonomic scope" value="Eukaryota"/>
</dbReference>
<reference evidence="2" key="5">
    <citation type="submission" date="2011-05" db="EMBL/GenBank/DDBJ databases">
        <authorList>
            <consortium name="VectorBase"/>
        </authorList>
    </citation>
    <scope>NUCLEOTIDE SEQUENCE</scope>
    <source>
        <strain evidence="2">PEST</strain>
    </source>
</reference>
<comment type="caution">
    <text evidence="2">The sequence shown here is derived from an EMBL/GenBank/DDBJ whole genome shotgun (WGS) entry which is preliminary data.</text>
</comment>
<feature type="compositionally biased region" description="Basic and acidic residues" evidence="1">
    <location>
        <begin position="199"/>
        <end position="208"/>
    </location>
</feature>
<dbReference type="VEuPathDB" id="VectorBase:AGAMI1_010026"/>
<protein>
    <submittedName>
        <fullName evidence="2">AGAP009672-PA</fullName>
    </submittedName>
</protein>
<feature type="compositionally biased region" description="Basic residues" evidence="1">
    <location>
        <begin position="116"/>
        <end position="125"/>
    </location>
</feature>
<gene>
    <name evidence="2" type="ORF">AgaP_AGAP009672</name>
</gene>
<reference evidence="2" key="2">
    <citation type="submission" date="2002-03" db="EMBL/GenBank/DDBJ databases">
        <authorList>
            <consortium name="The Anopheles Genome Sequencing Consortium"/>
        </authorList>
    </citation>
    <scope>NUCLEOTIDE SEQUENCE</scope>
    <source>
        <strain evidence="2">PEST</strain>
    </source>
</reference>
<evidence type="ECO:0000256" key="1">
    <source>
        <dbReference type="SAM" id="MobiDB-lite"/>
    </source>
</evidence>
<feature type="compositionally biased region" description="Polar residues" evidence="1">
    <location>
        <begin position="1"/>
        <end position="14"/>
    </location>
</feature>
<dbReference type="AlphaFoldDB" id="A7UV14"/>
<feature type="compositionally biased region" description="Basic and acidic residues" evidence="1">
    <location>
        <begin position="27"/>
        <end position="37"/>
    </location>
</feature>
<reference evidence="2" key="3">
    <citation type="journal article" date="2004" name="Trends Parasitol.">
        <title>The Anopheles gambiae genome: an update.</title>
        <authorList>
            <person name="Mongin E."/>
            <person name="Louis C."/>
            <person name="Holt R.A."/>
            <person name="Birney E."/>
            <person name="Collins F.H."/>
        </authorList>
    </citation>
    <scope>NUCLEOTIDE SEQUENCE</scope>
    <source>
        <strain evidence="2">PEST</strain>
    </source>
</reference>
<feature type="compositionally biased region" description="Low complexity" evidence="1">
    <location>
        <begin position="234"/>
        <end position="254"/>
    </location>
</feature>
<dbReference type="VEuPathDB" id="VectorBase:AGAP009672"/>
<accession>A7UV14</accession>
<reference evidence="2" key="1">
    <citation type="journal article" date="2002" name="Science">
        <title>The genome sequence of the malaria mosquito Anopheles gambiae.</title>
        <authorList>
            <person name="Holt R.A."/>
            <person name="Subramanian G.M."/>
            <person name="Halpern A."/>
            <person name="Sutton G.G."/>
            <person name="Charlab R."/>
            <person name="Nusskern D.R."/>
            <person name="Wincker P."/>
            <person name="Clark A.G."/>
            <person name="Ribeiro J.M."/>
            <person name="Wides R."/>
            <person name="Salzberg S.L."/>
            <person name="Loftus B."/>
            <person name="Yandell M."/>
            <person name="Majoros W.H."/>
            <person name="Rusch D.B."/>
            <person name="Lai Z."/>
            <person name="Kraft C.L."/>
            <person name="Abril J.F."/>
            <person name="Anthouard V."/>
            <person name="Arensburger P."/>
            <person name="Atkinson P.W."/>
            <person name="Baden H."/>
            <person name="de Berardinis V."/>
            <person name="Baldwin D."/>
            <person name="Benes V."/>
            <person name="Biedler J."/>
            <person name="Blass C."/>
            <person name="Bolanos R."/>
            <person name="Boscus D."/>
            <person name="Barnstead M."/>
            <person name="Cai S."/>
            <person name="Center A."/>
            <person name="Chaturverdi K."/>
            <person name="Christophides G.K."/>
            <person name="Chrystal M.A."/>
            <person name="Clamp M."/>
            <person name="Cravchik A."/>
            <person name="Curwen V."/>
            <person name="Dana A."/>
            <person name="Delcher A."/>
            <person name="Dew I."/>
            <person name="Evans C.A."/>
            <person name="Flanigan M."/>
            <person name="Grundschober-Freimoser A."/>
            <person name="Friedli L."/>
            <person name="Gu Z."/>
            <person name="Guan P."/>
            <person name="Guigo R."/>
            <person name="Hillenmeyer M.E."/>
            <person name="Hladun S.L."/>
            <person name="Hogan J.R."/>
            <person name="Hong Y.S."/>
            <person name="Hoover J."/>
            <person name="Jaillon O."/>
            <person name="Ke Z."/>
            <person name="Kodira C."/>
            <person name="Kokoza E."/>
            <person name="Koutsos A."/>
            <person name="Letunic I."/>
            <person name="Levitsky A."/>
            <person name="Liang Y."/>
            <person name="Lin J.J."/>
            <person name="Lobo N.F."/>
            <person name="Lopez J.R."/>
            <person name="Malek J.A."/>
            <person name="McIntosh T.C."/>
            <person name="Meister S."/>
            <person name="Miller J."/>
            <person name="Mobarry C."/>
            <person name="Mongin E."/>
            <person name="Murphy S.D."/>
            <person name="O'Brochta D.A."/>
            <person name="Pfannkoch C."/>
            <person name="Qi R."/>
            <person name="Regier M.A."/>
            <person name="Remington K."/>
            <person name="Shao H."/>
            <person name="Sharakhova M.V."/>
            <person name="Sitter C.D."/>
            <person name="Shetty J."/>
            <person name="Smith T.J."/>
            <person name="Strong R."/>
            <person name="Sun J."/>
            <person name="Thomasova D."/>
            <person name="Ton L.Q."/>
            <person name="Topalis P."/>
            <person name="Tu Z."/>
            <person name="Unger M.F."/>
            <person name="Walenz B."/>
            <person name="Wang A."/>
            <person name="Wang J."/>
            <person name="Wang M."/>
            <person name="Wang X."/>
            <person name="Woodford K.J."/>
            <person name="Wortman J.R."/>
            <person name="Wu M."/>
            <person name="Yao A."/>
            <person name="Zdobnov E.M."/>
            <person name="Zhang H."/>
            <person name="Zhao Q."/>
            <person name="Zhao S."/>
            <person name="Zhu S.C."/>
            <person name="Zhimulev I."/>
            <person name="Coluzzi M."/>
            <person name="della Torre A."/>
            <person name="Roth C.W."/>
            <person name="Louis C."/>
            <person name="Kalush F."/>
            <person name="Mural R.J."/>
            <person name="Myers E.W."/>
            <person name="Adams M.D."/>
            <person name="Smith H.O."/>
            <person name="Broder S."/>
            <person name="Gardner M.J."/>
            <person name="Fraser C.M."/>
            <person name="Birney E."/>
            <person name="Bork P."/>
            <person name="Brey P.T."/>
            <person name="Venter J.C."/>
            <person name="Weissenbach J."/>
            <person name="Kafatos F.C."/>
            <person name="Collins F.H."/>
            <person name="Hoffman S.L."/>
        </authorList>
    </citation>
    <scope>NUCLEOTIDE SEQUENCE [LARGE SCALE GENOMIC DNA]</scope>
    <source>
        <strain evidence="2">PEST</strain>
    </source>
</reference>
<evidence type="ECO:0000313" key="2">
    <source>
        <dbReference type="EMBL" id="EDO63416.1"/>
    </source>
</evidence>
<feature type="compositionally biased region" description="Basic and acidic residues" evidence="1">
    <location>
        <begin position="132"/>
        <end position="155"/>
    </location>
</feature>
<feature type="compositionally biased region" description="Basic and acidic residues" evidence="1">
    <location>
        <begin position="47"/>
        <end position="65"/>
    </location>
</feature>
<feature type="compositionally biased region" description="Low complexity" evidence="1">
    <location>
        <begin position="184"/>
        <end position="198"/>
    </location>
</feature>
<proteinExistence type="predicted"/>
<dbReference type="EMBL" id="AAAB01008980">
    <property type="protein sequence ID" value="EDO63416.1"/>
    <property type="molecule type" value="Genomic_DNA"/>
</dbReference>
<feature type="compositionally biased region" description="Polar residues" evidence="1">
    <location>
        <begin position="78"/>
        <end position="100"/>
    </location>
</feature>
<dbReference type="HOGENOM" id="CLU_1096522_0_0_1"/>
<sequence length="254" mass="26037">MGLAQSKRSVNITTDPAKEGVVAEGTGKLEKIGEVDQLKAQANGDAQHNDGDNDSTTEKTNKEGGDGGGGDTSVAAASPTSEGAESDANNKTLENGSNDESLNDSKAAAADEATKKAKKPKKKWSFRSLSFSKKDKQKPAKKEKDEERVNGECEKAVSVAAQETAAPVAPAEPKTVENGDGPKEVAPVVAEEPAATPEVARDESEPAKNDASSSSAEKKKEEEAASAGEEEAQQDSSSAAATVVAASAKPVAAE</sequence>
<feature type="non-terminal residue" evidence="2">
    <location>
        <position position="254"/>
    </location>
</feature>